<dbReference type="InterPro" id="IPR000683">
    <property type="entry name" value="Gfo/Idh/MocA-like_OxRdtase_N"/>
</dbReference>
<dbReference type="Pfam" id="PF01408">
    <property type="entry name" value="GFO_IDH_MocA"/>
    <property type="match status" value="1"/>
</dbReference>
<dbReference type="Proteomes" id="UP000815325">
    <property type="component" value="Unassembled WGS sequence"/>
</dbReference>
<evidence type="ECO:0000313" key="2">
    <source>
        <dbReference type="EMBL" id="KAF5826820.1"/>
    </source>
</evidence>
<dbReference type="PANTHER" id="PTHR46368">
    <property type="match status" value="1"/>
</dbReference>
<accession>A0ABQ7FWS9</accession>
<feature type="domain" description="Gfo/Idh/MocA-like oxidoreductase N-terminal" evidence="1">
    <location>
        <begin position="45"/>
        <end position="165"/>
    </location>
</feature>
<dbReference type="SUPFAM" id="SSF51735">
    <property type="entry name" value="NAD(P)-binding Rossmann-fold domains"/>
    <property type="match status" value="1"/>
</dbReference>
<organism evidence="2 3">
    <name type="scientific">Dunaliella salina</name>
    <name type="common">Green alga</name>
    <name type="synonym">Protococcus salinus</name>
    <dbReference type="NCBI Taxonomy" id="3046"/>
    <lineage>
        <taxon>Eukaryota</taxon>
        <taxon>Viridiplantae</taxon>
        <taxon>Chlorophyta</taxon>
        <taxon>core chlorophytes</taxon>
        <taxon>Chlorophyceae</taxon>
        <taxon>CS clade</taxon>
        <taxon>Chlamydomonadales</taxon>
        <taxon>Dunaliellaceae</taxon>
        <taxon>Dunaliella</taxon>
    </lineage>
</organism>
<dbReference type="EMBL" id="MU070698">
    <property type="protein sequence ID" value="KAF5826820.1"/>
    <property type="molecule type" value="Genomic_DNA"/>
</dbReference>
<proteinExistence type="predicted"/>
<gene>
    <name evidence="2" type="ORF">DUNSADRAFT_1964</name>
</gene>
<dbReference type="PANTHER" id="PTHR46368:SF4">
    <property type="entry name" value="OS10G0403700 PROTEIN"/>
    <property type="match status" value="1"/>
</dbReference>
<dbReference type="Gene3D" id="3.30.360.10">
    <property type="entry name" value="Dihydrodipicolinate Reductase, domain 2"/>
    <property type="match status" value="1"/>
</dbReference>
<dbReference type="SUPFAM" id="SSF55347">
    <property type="entry name" value="Glyceraldehyde-3-phosphate dehydrogenase-like, C-terminal domain"/>
    <property type="match status" value="1"/>
</dbReference>
<evidence type="ECO:0000259" key="1">
    <source>
        <dbReference type="Pfam" id="PF01408"/>
    </source>
</evidence>
<keyword evidence="3" id="KW-1185">Reference proteome</keyword>
<reference evidence="2" key="1">
    <citation type="submission" date="2017-08" db="EMBL/GenBank/DDBJ databases">
        <authorList>
            <person name="Polle J.E."/>
            <person name="Barry K."/>
            <person name="Cushman J."/>
            <person name="Schmutz J."/>
            <person name="Tran D."/>
            <person name="Hathwaick L.T."/>
            <person name="Yim W.C."/>
            <person name="Jenkins J."/>
            <person name="Mckie-Krisberg Z.M."/>
            <person name="Prochnik S."/>
            <person name="Lindquist E."/>
            <person name="Dockter R.B."/>
            <person name="Adam C."/>
            <person name="Molina H."/>
            <person name="Bunkerborg J."/>
            <person name="Jin E."/>
            <person name="Buchheim M."/>
            <person name="Magnuson J."/>
        </authorList>
    </citation>
    <scope>NUCLEOTIDE SEQUENCE</scope>
    <source>
        <strain evidence="2">CCAP 19/18</strain>
    </source>
</reference>
<comment type="caution">
    <text evidence="2">The sequence shown here is derived from an EMBL/GenBank/DDBJ whole genome shotgun (WGS) entry which is preliminary data.</text>
</comment>
<evidence type="ECO:0000313" key="3">
    <source>
        <dbReference type="Proteomes" id="UP000815325"/>
    </source>
</evidence>
<dbReference type="Gene3D" id="3.40.50.720">
    <property type="entry name" value="NAD(P)-binding Rossmann-like Domain"/>
    <property type="match status" value="1"/>
</dbReference>
<name>A0ABQ7FWS9_DUNSA</name>
<sequence length="416" mass="45274">MSSRAMTAFQLEVKAAGPRKRRPGRRHRLEVYINKIFLQAMAPQLRIGVLGAAGIARKNVRAIGIASDALSVVAVGSRSLDKAKTFITNNGLEGKAHAYGSYQEVLDCPDVDAVYIPLPTSMHVEWVQKAAAARKHVLLEKPIAMNAADMEAIVSSMQQAGLVLMDGTMWSHNPRAREMAKALADLGPCHDVKAVFTMRGHAEFMAHNIRTKPDLDGLGSLGDLGWYCVRASLWAFDFEFPHEVVAHAGFVLNDNGVVMDGGATLLFGPAKGTGQPRHSNIFFSFQQAMCQDLMVTGPKGTLRLDDFVIPHNEKQSAWTVTDVDGFGLTELADGTTVKTMPNKVDLTEPQEVLMWRDFAACVRAGAAAQQEVRPPTLTNGSSDASSAWWVKVAQDTQRVVHAIAESMKQGCKPVRL</sequence>
<protein>
    <recommendedName>
        <fullName evidence="1">Gfo/Idh/MocA-like oxidoreductase N-terminal domain-containing protein</fullName>
    </recommendedName>
</protein>
<dbReference type="InterPro" id="IPR036291">
    <property type="entry name" value="NAD(P)-bd_dom_sf"/>
</dbReference>